<keyword evidence="5" id="KW-1185">Reference proteome</keyword>
<proteinExistence type="predicted"/>
<evidence type="ECO:0000313" key="4">
    <source>
        <dbReference type="EMBL" id="OAA54837.1"/>
    </source>
</evidence>
<feature type="domain" description="SET" evidence="3">
    <location>
        <begin position="118"/>
        <end position="320"/>
    </location>
</feature>
<feature type="signal peptide" evidence="2">
    <location>
        <begin position="1"/>
        <end position="22"/>
    </location>
</feature>
<protein>
    <submittedName>
        <fullName evidence="4">Oxysterol-binding protein</fullName>
    </submittedName>
</protein>
<evidence type="ECO:0000256" key="2">
    <source>
        <dbReference type="SAM" id="SignalP"/>
    </source>
</evidence>
<dbReference type="InterPro" id="IPR046341">
    <property type="entry name" value="SET_dom_sf"/>
</dbReference>
<evidence type="ECO:0000256" key="1">
    <source>
        <dbReference type="SAM" id="MobiDB-lite"/>
    </source>
</evidence>
<dbReference type="SUPFAM" id="SSF82199">
    <property type="entry name" value="SET domain"/>
    <property type="match status" value="1"/>
</dbReference>
<dbReference type="InterPro" id="IPR001214">
    <property type="entry name" value="SET_dom"/>
</dbReference>
<gene>
    <name evidence="4" type="ORF">SPI_08708</name>
</gene>
<feature type="compositionally biased region" description="Low complexity" evidence="1">
    <location>
        <begin position="106"/>
        <end position="118"/>
    </location>
</feature>
<evidence type="ECO:0000313" key="5">
    <source>
        <dbReference type="Proteomes" id="UP000076874"/>
    </source>
</evidence>
<feature type="compositionally biased region" description="Basic and acidic residues" evidence="1">
    <location>
        <begin position="90"/>
        <end position="102"/>
    </location>
</feature>
<evidence type="ECO:0000259" key="3">
    <source>
        <dbReference type="PROSITE" id="PS50280"/>
    </source>
</evidence>
<dbReference type="PANTHER" id="PTHR47332">
    <property type="entry name" value="SET DOMAIN-CONTAINING PROTEIN 5"/>
    <property type="match status" value="1"/>
</dbReference>
<dbReference type="STRING" id="1081102.A0A167MWI2"/>
<reference evidence="4 5" key="1">
    <citation type="journal article" date="2016" name="Genome Biol. Evol.">
        <title>Divergent and convergent evolution of fungal pathogenicity.</title>
        <authorList>
            <person name="Shang Y."/>
            <person name="Xiao G."/>
            <person name="Zheng P."/>
            <person name="Cen K."/>
            <person name="Zhan S."/>
            <person name="Wang C."/>
        </authorList>
    </citation>
    <scope>NUCLEOTIDE SEQUENCE [LARGE SCALE GENOMIC DNA]</scope>
    <source>
        <strain evidence="4 5">RCEF 264</strain>
    </source>
</reference>
<feature type="compositionally biased region" description="Gly residues" evidence="1">
    <location>
        <begin position="55"/>
        <end position="68"/>
    </location>
</feature>
<dbReference type="SMART" id="SM00317">
    <property type="entry name" value="SET"/>
    <property type="match status" value="1"/>
</dbReference>
<keyword evidence="2" id="KW-0732">Signal</keyword>
<comment type="caution">
    <text evidence="4">The sequence shown here is derived from an EMBL/GenBank/DDBJ whole genome shotgun (WGS) entry which is preliminary data.</text>
</comment>
<dbReference type="OrthoDB" id="1028014at2759"/>
<dbReference type="AlphaFoldDB" id="A0A167MWI2"/>
<dbReference type="PROSITE" id="PS50280">
    <property type="entry name" value="SET"/>
    <property type="match status" value="1"/>
</dbReference>
<dbReference type="PANTHER" id="PTHR47332:SF4">
    <property type="entry name" value="SET DOMAIN-CONTAINING PROTEIN 5"/>
    <property type="match status" value="1"/>
</dbReference>
<dbReference type="Pfam" id="PF00856">
    <property type="entry name" value="SET"/>
    <property type="match status" value="1"/>
</dbReference>
<feature type="region of interest" description="Disordered" evidence="1">
    <location>
        <begin position="52"/>
        <end position="121"/>
    </location>
</feature>
<organism evidence="4 5">
    <name type="scientific">Niveomyces insectorum RCEF 264</name>
    <dbReference type="NCBI Taxonomy" id="1081102"/>
    <lineage>
        <taxon>Eukaryota</taxon>
        <taxon>Fungi</taxon>
        <taxon>Dikarya</taxon>
        <taxon>Ascomycota</taxon>
        <taxon>Pezizomycotina</taxon>
        <taxon>Sordariomycetes</taxon>
        <taxon>Hypocreomycetidae</taxon>
        <taxon>Hypocreales</taxon>
        <taxon>Cordycipitaceae</taxon>
        <taxon>Niveomyces</taxon>
    </lineage>
</organism>
<dbReference type="CDD" id="cd20071">
    <property type="entry name" value="SET_SMYD"/>
    <property type="match status" value="1"/>
</dbReference>
<dbReference type="Proteomes" id="UP000076874">
    <property type="component" value="Unassembled WGS sequence"/>
</dbReference>
<name>A0A167MWI2_9HYPO</name>
<feature type="chain" id="PRO_5007890518" evidence="2">
    <location>
        <begin position="23"/>
        <end position="477"/>
    </location>
</feature>
<sequence length="477" mass="51146">MAVVAATLAALFLALVLGGGHAVVCAAAAAVGTPAFSRYDAVFFSPVPQCPTTGGDRGGGGGGGGPGDGAASLSASDDVLVSNRSWNSRSRADEEPYEKNHGGDVSYPPSTSSSSSSPLWAVRPSPGKGFGLFATRRIPKHTRVLVEAPLFVIDPPAPLPPDTSSSTSPSTDYDAHRRFAAMLARIHAGFDGLAPADQARYAALHEHRFPGEPARGRLFYIFRSNAYTITPVVSRSSSSSSSSSSFSTDQKTTTTRWGMFPLMARINHSCRPNVANLWVPTGDAAEEEDSDDDKAATYGHHVVWTTRDVAPGEELLISYVNLLQDTAGRQRSLDQYGFRCGCPVCGGNYEGEDDDDADYVVVDRRRTRAGALLRGLEAFLAEPDADRRDPLRVARYVDDTDELLQILTDFVVDEQGGLAGYLPRVYRLAAELGSLAAATARTVPEVDDRLRRWVADEEALLRAIGRPQSLRPFSHGS</sequence>
<accession>A0A167MWI2</accession>
<dbReference type="InterPro" id="IPR053185">
    <property type="entry name" value="SET_domain_protein"/>
</dbReference>
<dbReference type="Gene3D" id="2.170.270.10">
    <property type="entry name" value="SET domain"/>
    <property type="match status" value="1"/>
</dbReference>
<dbReference type="EMBL" id="AZHD01000022">
    <property type="protein sequence ID" value="OAA54837.1"/>
    <property type="molecule type" value="Genomic_DNA"/>
</dbReference>